<evidence type="ECO:0000259" key="3">
    <source>
        <dbReference type="Pfam" id="PF01471"/>
    </source>
</evidence>
<dbReference type="EMBL" id="MFKX01000008">
    <property type="protein sequence ID" value="OGG57878.1"/>
    <property type="molecule type" value="Genomic_DNA"/>
</dbReference>
<dbReference type="Pfam" id="PF01471">
    <property type="entry name" value="PG_binding_1"/>
    <property type="match status" value="1"/>
</dbReference>
<accession>A0A1F6D8X2</accession>
<dbReference type="Gene3D" id="1.10.101.10">
    <property type="entry name" value="PGBD-like superfamily/PGBD"/>
    <property type="match status" value="1"/>
</dbReference>
<feature type="compositionally biased region" description="Low complexity" evidence="1">
    <location>
        <begin position="150"/>
        <end position="165"/>
    </location>
</feature>
<protein>
    <recommendedName>
        <fullName evidence="3">Peptidoglycan binding-like domain-containing protein</fullName>
    </recommendedName>
</protein>
<dbReference type="Proteomes" id="UP000177958">
    <property type="component" value="Unassembled WGS sequence"/>
</dbReference>
<name>A0A1F6D8X2_9BACT</name>
<organism evidence="4 5">
    <name type="scientific">Candidatus Kaiserbacteria bacterium RIFCSPHIGHO2_01_FULL_55_17</name>
    <dbReference type="NCBI Taxonomy" id="1798484"/>
    <lineage>
        <taxon>Bacteria</taxon>
        <taxon>Candidatus Kaiseribacteriota</taxon>
    </lineage>
</organism>
<dbReference type="InterPro" id="IPR002477">
    <property type="entry name" value="Peptidoglycan-bd-like"/>
</dbReference>
<evidence type="ECO:0000313" key="4">
    <source>
        <dbReference type="EMBL" id="OGG57878.1"/>
    </source>
</evidence>
<evidence type="ECO:0000256" key="2">
    <source>
        <dbReference type="SAM" id="SignalP"/>
    </source>
</evidence>
<dbReference type="AlphaFoldDB" id="A0A1F6D8X2"/>
<comment type="caution">
    <text evidence="4">The sequence shown here is derived from an EMBL/GenBank/DDBJ whole genome shotgun (WGS) entry which is preliminary data.</text>
</comment>
<feature type="region of interest" description="Disordered" evidence="1">
    <location>
        <begin position="130"/>
        <end position="165"/>
    </location>
</feature>
<feature type="compositionally biased region" description="Gly residues" evidence="1">
    <location>
        <begin position="130"/>
        <end position="149"/>
    </location>
</feature>
<dbReference type="InterPro" id="IPR036365">
    <property type="entry name" value="PGBD-like_sf"/>
</dbReference>
<gene>
    <name evidence="4" type="ORF">A2853_03015</name>
</gene>
<dbReference type="SUPFAM" id="SSF47090">
    <property type="entry name" value="PGBD-like"/>
    <property type="match status" value="1"/>
</dbReference>
<feature type="chain" id="PRO_5009523727" description="Peptidoglycan binding-like domain-containing protein" evidence="2">
    <location>
        <begin position="26"/>
        <end position="298"/>
    </location>
</feature>
<feature type="domain" description="Peptidoglycan binding-like" evidence="3">
    <location>
        <begin position="231"/>
        <end position="293"/>
    </location>
</feature>
<dbReference type="InterPro" id="IPR036366">
    <property type="entry name" value="PGBDSf"/>
</dbReference>
<keyword evidence="2" id="KW-0732">Signal</keyword>
<sequence length="298" mass="28934">MTKKFFLASASVSVAALLLPLAASAATNFNDVTFTANSSNLTVGGMTVSIAGSGAILASTTVDTSTFTILMGPASSISMSAPSLSVDAAASWITQDSCSGGQQLIIVSAPGDAATTSVIVTPSSSFCSAGGGSGGSSGGSAGGGGGGGTTTTTTTTTTATTTTTVAAVSTPTPTVTTGEQTTIAALIAQLQSLIALYMSLGGTVSPEMAALAGGSATPGSFIRDLKVGMIGADVMALQKWLNTHGYQVVASGPGSPGNETSMFGGATRAALIKFQKAQGISPAAGYFGPKTRAVVNGM</sequence>
<feature type="signal peptide" evidence="2">
    <location>
        <begin position="1"/>
        <end position="25"/>
    </location>
</feature>
<proteinExistence type="predicted"/>
<evidence type="ECO:0000313" key="5">
    <source>
        <dbReference type="Proteomes" id="UP000177958"/>
    </source>
</evidence>
<reference evidence="4 5" key="1">
    <citation type="journal article" date="2016" name="Nat. Commun.">
        <title>Thousands of microbial genomes shed light on interconnected biogeochemical processes in an aquifer system.</title>
        <authorList>
            <person name="Anantharaman K."/>
            <person name="Brown C.T."/>
            <person name="Hug L.A."/>
            <person name="Sharon I."/>
            <person name="Castelle C.J."/>
            <person name="Probst A.J."/>
            <person name="Thomas B.C."/>
            <person name="Singh A."/>
            <person name="Wilkins M.J."/>
            <person name="Karaoz U."/>
            <person name="Brodie E.L."/>
            <person name="Williams K.H."/>
            <person name="Hubbard S.S."/>
            <person name="Banfield J.F."/>
        </authorList>
    </citation>
    <scope>NUCLEOTIDE SEQUENCE [LARGE SCALE GENOMIC DNA]</scope>
</reference>
<evidence type="ECO:0000256" key="1">
    <source>
        <dbReference type="SAM" id="MobiDB-lite"/>
    </source>
</evidence>